<dbReference type="InterPro" id="IPR002656">
    <property type="entry name" value="Acyl_transf_3_dom"/>
</dbReference>
<dbReference type="Pfam" id="PF01757">
    <property type="entry name" value="Acyl_transf_3"/>
    <property type="match status" value="1"/>
</dbReference>
<dbReference type="RefSeq" id="WP_131299800.1">
    <property type="nucleotide sequence ID" value="NZ_SJJR01000001.1"/>
</dbReference>
<dbReference type="PANTHER" id="PTHR36927:SF1">
    <property type="entry name" value="MDO-LIKE PROTEIN"/>
    <property type="match status" value="1"/>
</dbReference>
<feature type="region of interest" description="Disordered" evidence="1">
    <location>
        <begin position="1"/>
        <end position="24"/>
    </location>
</feature>
<organism evidence="4 5">
    <name type="scientific">Micromonospora zingiberis</name>
    <dbReference type="NCBI Taxonomy" id="2053011"/>
    <lineage>
        <taxon>Bacteria</taxon>
        <taxon>Bacillati</taxon>
        <taxon>Actinomycetota</taxon>
        <taxon>Actinomycetes</taxon>
        <taxon>Micromonosporales</taxon>
        <taxon>Micromonosporaceae</taxon>
        <taxon>Micromonospora</taxon>
    </lineage>
</organism>
<feature type="transmembrane region" description="Helical" evidence="2">
    <location>
        <begin position="354"/>
        <end position="375"/>
    </location>
</feature>
<keyword evidence="2" id="KW-0812">Transmembrane</keyword>
<feature type="transmembrane region" description="Helical" evidence="2">
    <location>
        <begin position="66"/>
        <end position="89"/>
    </location>
</feature>
<proteinExistence type="predicted"/>
<gene>
    <name evidence="4" type="ORF">E0H26_01315</name>
</gene>
<keyword evidence="4" id="KW-0808">Transferase</keyword>
<evidence type="ECO:0000313" key="5">
    <source>
        <dbReference type="Proteomes" id="UP000292274"/>
    </source>
</evidence>
<evidence type="ECO:0000256" key="1">
    <source>
        <dbReference type="SAM" id="MobiDB-lite"/>
    </source>
</evidence>
<dbReference type="GO" id="GO:0016747">
    <property type="term" value="F:acyltransferase activity, transferring groups other than amino-acyl groups"/>
    <property type="evidence" value="ECO:0007669"/>
    <property type="project" value="InterPro"/>
</dbReference>
<feature type="transmembrane region" description="Helical" evidence="2">
    <location>
        <begin position="28"/>
        <end position="46"/>
    </location>
</feature>
<keyword evidence="2" id="KW-1133">Transmembrane helix</keyword>
<protein>
    <submittedName>
        <fullName evidence="4">Acyltransferase</fullName>
    </submittedName>
</protein>
<feature type="transmembrane region" description="Helical" evidence="2">
    <location>
        <begin position="280"/>
        <end position="304"/>
    </location>
</feature>
<feature type="transmembrane region" description="Helical" evidence="2">
    <location>
        <begin position="173"/>
        <end position="194"/>
    </location>
</feature>
<sequence>MNSISSRGPAASSVHPPDQQPRRPHLHYLDNLRVAMILMVVIHHAAQPYGPADWWYFRSDQRTEELATVSAVGGAFRMSLLFFVAAYLVPRSVDRKGGWGFTRGRLTRLGIPFLVGSATIIPALMYTYYVQYRGNPPISFGRYYRDVFLGFSAEPAGWTGPIWPDLQFGHLWFIQNLLVFSLLYLACRTVARLVGRYRRRPAPGWLTRTPGHRALLGLTLALTVVAFLVRIRYPLDEWVPLFEFIQAEPARLAQYTAFFAAGVLAYRYDWLRHLSRRVGYTWLAIGLALTAGLFVTGTDTAYFATGGASAASACWTLVETVICVGLSVGLLTLFRDAFTGHHKLSRALAASSYAIYLIHLPIVVALQFALAGAALPTLATFAIVSALAIVVSAAVAIPARRLPGLRAVL</sequence>
<comment type="caution">
    <text evidence="4">The sequence shown here is derived from an EMBL/GenBank/DDBJ whole genome shotgun (WGS) entry which is preliminary data.</text>
</comment>
<reference evidence="4 5" key="1">
    <citation type="submission" date="2019-02" db="EMBL/GenBank/DDBJ databases">
        <title>Jishengella sp. nov., isolated from a root of Zingiber montanum.</title>
        <authorList>
            <person name="Kuncharoen N."/>
            <person name="Kudo T."/>
            <person name="Masahiro Y."/>
            <person name="Ohkuma M."/>
            <person name="Tanasupawat S."/>
        </authorList>
    </citation>
    <scope>NUCLEOTIDE SEQUENCE [LARGE SCALE GENOMIC DNA]</scope>
    <source>
        <strain evidence="4 5">PLAI 1-1</strain>
    </source>
</reference>
<accession>A0A4V6N3D9</accession>
<feature type="transmembrane region" description="Helical" evidence="2">
    <location>
        <begin position="381"/>
        <end position="399"/>
    </location>
</feature>
<name>A0A4V6N3D9_9ACTN</name>
<dbReference type="InterPro" id="IPR050623">
    <property type="entry name" value="Glucan_succinyl_AcylTrfase"/>
</dbReference>
<evidence type="ECO:0000313" key="4">
    <source>
        <dbReference type="EMBL" id="TCC00366.1"/>
    </source>
</evidence>
<dbReference type="OrthoDB" id="7375713at2"/>
<feature type="transmembrane region" description="Helical" evidence="2">
    <location>
        <begin position="310"/>
        <end position="334"/>
    </location>
</feature>
<feature type="transmembrane region" description="Helical" evidence="2">
    <location>
        <begin position="214"/>
        <end position="232"/>
    </location>
</feature>
<dbReference type="EMBL" id="SJJR01000001">
    <property type="protein sequence ID" value="TCC00366.1"/>
    <property type="molecule type" value="Genomic_DNA"/>
</dbReference>
<dbReference type="PANTHER" id="PTHR36927">
    <property type="entry name" value="BLR4337 PROTEIN"/>
    <property type="match status" value="1"/>
</dbReference>
<feature type="transmembrane region" description="Helical" evidence="2">
    <location>
        <begin position="252"/>
        <end position="268"/>
    </location>
</feature>
<keyword evidence="4" id="KW-0012">Acyltransferase</keyword>
<dbReference type="Proteomes" id="UP000292274">
    <property type="component" value="Unassembled WGS sequence"/>
</dbReference>
<feature type="transmembrane region" description="Helical" evidence="2">
    <location>
        <begin position="109"/>
        <end position="129"/>
    </location>
</feature>
<feature type="domain" description="Acyltransferase 3" evidence="3">
    <location>
        <begin position="27"/>
        <end position="395"/>
    </location>
</feature>
<keyword evidence="5" id="KW-1185">Reference proteome</keyword>
<evidence type="ECO:0000259" key="3">
    <source>
        <dbReference type="Pfam" id="PF01757"/>
    </source>
</evidence>
<dbReference type="AlphaFoldDB" id="A0A4V6N3D9"/>
<evidence type="ECO:0000256" key="2">
    <source>
        <dbReference type="SAM" id="Phobius"/>
    </source>
</evidence>
<keyword evidence="2" id="KW-0472">Membrane</keyword>